<comment type="caution">
    <text evidence="2">The sequence shown here is derived from an EMBL/GenBank/DDBJ whole genome shotgun (WGS) entry which is preliminary data.</text>
</comment>
<sequence length="387" mass="45263">MLDLSVICDVDGPDLAQAIADPIVRRLPQLKNLTISFSPKRREDLAHVAHVTWLQATRTPVPSDPPPFRFFELPREIRTEILKRTELVLPLKEVHWSPQTKYDFLLGPHVGVGMSDDPGSVPYWKPCLIGANSRRICQLLYSAYDVDCDCLNRCWRSPRNLFLVSKAFYAEAMGLFLQENRFIITPEKQWLIGTDTSTPEHTNSCLFLRHTLRRTALTSLRFLEIVFPPFEGYEYMQLEEPGYQEWLETISLMSTNLNLPNLTLRIYMHEFSDNTALPAYTRRSQIDGEGCERILNVYRRIMHPLQRLVGLKQFFCHITWPTTAVVRLTYEDGDEKEKEMERLKEEEKRFEDSVERLVTGDAYDSMKEGKMSLKESQWLQMTYRNDW</sequence>
<dbReference type="OrthoDB" id="2099276at2759"/>
<dbReference type="PANTHER" id="PTHR42085">
    <property type="entry name" value="F-BOX DOMAIN-CONTAINING PROTEIN"/>
    <property type="match status" value="1"/>
</dbReference>
<dbReference type="AlphaFoldDB" id="A0A2P8AFB0"/>
<gene>
    <name evidence="2" type="ORF">B9Z65_3483</name>
</gene>
<dbReference type="EMBL" id="NHZQ01000010">
    <property type="protein sequence ID" value="PSK59159.1"/>
    <property type="molecule type" value="Genomic_DNA"/>
</dbReference>
<accession>A0A2P8AFB0</accession>
<dbReference type="Proteomes" id="UP000243723">
    <property type="component" value="Unassembled WGS sequence"/>
</dbReference>
<keyword evidence="3" id="KW-1185">Reference proteome</keyword>
<dbReference type="PANTHER" id="PTHR42085:SF6">
    <property type="entry name" value="F-BOX DOMAIN-CONTAINING PROTEIN"/>
    <property type="match status" value="1"/>
</dbReference>
<protein>
    <submittedName>
        <fullName evidence="2">Uncharacterized protein</fullName>
    </submittedName>
</protein>
<feature type="coiled-coil region" evidence="1">
    <location>
        <begin position="326"/>
        <end position="356"/>
    </location>
</feature>
<reference evidence="2 3" key="1">
    <citation type="submission" date="2017-05" db="EMBL/GenBank/DDBJ databases">
        <title>Draft genome sequence of Elsinoe australis.</title>
        <authorList>
            <person name="Cheng Q."/>
        </authorList>
    </citation>
    <scope>NUCLEOTIDE SEQUENCE [LARGE SCALE GENOMIC DNA]</scope>
    <source>
        <strain evidence="2 3">NL1</strain>
    </source>
</reference>
<dbReference type="InterPro" id="IPR038883">
    <property type="entry name" value="AN11006-like"/>
</dbReference>
<evidence type="ECO:0000313" key="2">
    <source>
        <dbReference type="EMBL" id="PSK59159.1"/>
    </source>
</evidence>
<evidence type="ECO:0000256" key="1">
    <source>
        <dbReference type="SAM" id="Coils"/>
    </source>
</evidence>
<name>A0A2P8AFB0_9PEZI</name>
<proteinExistence type="predicted"/>
<evidence type="ECO:0000313" key="3">
    <source>
        <dbReference type="Proteomes" id="UP000243723"/>
    </source>
</evidence>
<organism evidence="2 3">
    <name type="scientific">Elsinoe australis</name>
    <dbReference type="NCBI Taxonomy" id="40998"/>
    <lineage>
        <taxon>Eukaryota</taxon>
        <taxon>Fungi</taxon>
        <taxon>Dikarya</taxon>
        <taxon>Ascomycota</taxon>
        <taxon>Pezizomycotina</taxon>
        <taxon>Dothideomycetes</taxon>
        <taxon>Dothideomycetidae</taxon>
        <taxon>Myriangiales</taxon>
        <taxon>Elsinoaceae</taxon>
        <taxon>Elsinoe</taxon>
    </lineage>
</organism>
<keyword evidence="1" id="KW-0175">Coiled coil</keyword>